<evidence type="ECO:0000313" key="1">
    <source>
        <dbReference type="EMBL" id="KAK3271585.1"/>
    </source>
</evidence>
<reference evidence="1 2" key="1">
    <citation type="journal article" date="2015" name="Genome Biol. Evol.">
        <title>Comparative Genomics of a Bacterivorous Green Alga Reveals Evolutionary Causalities and Consequences of Phago-Mixotrophic Mode of Nutrition.</title>
        <authorList>
            <person name="Burns J.A."/>
            <person name="Paasch A."/>
            <person name="Narechania A."/>
            <person name="Kim E."/>
        </authorList>
    </citation>
    <scope>NUCLEOTIDE SEQUENCE [LARGE SCALE GENOMIC DNA]</scope>
    <source>
        <strain evidence="1 2">PLY_AMNH</strain>
    </source>
</reference>
<keyword evidence="2" id="KW-1185">Reference proteome</keyword>
<sequence>MPTILASYASDVAAEPPLQVVPRHGGATRVRSHSVPPCGLRRYRWHCGNGGCSFAPSWVSHVQLEQSDAEEFYPDPPFGLRPQFSLAVCIYSGVDQLSPGIRRQVLQLFLAASGDGATAAAPGGQVVVTGVRLHIVDYNIFRRF</sequence>
<dbReference type="AlphaFoldDB" id="A0AAE0G4R5"/>
<proteinExistence type="predicted"/>
<comment type="caution">
    <text evidence="1">The sequence shown here is derived from an EMBL/GenBank/DDBJ whole genome shotgun (WGS) entry which is preliminary data.</text>
</comment>
<dbReference type="EMBL" id="LGRX02009593">
    <property type="protein sequence ID" value="KAK3271585.1"/>
    <property type="molecule type" value="Genomic_DNA"/>
</dbReference>
<organism evidence="1 2">
    <name type="scientific">Cymbomonas tetramitiformis</name>
    <dbReference type="NCBI Taxonomy" id="36881"/>
    <lineage>
        <taxon>Eukaryota</taxon>
        <taxon>Viridiplantae</taxon>
        <taxon>Chlorophyta</taxon>
        <taxon>Pyramimonadophyceae</taxon>
        <taxon>Pyramimonadales</taxon>
        <taxon>Pyramimonadaceae</taxon>
        <taxon>Cymbomonas</taxon>
    </lineage>
</organism>
<accession>A0AAE0G4R5</accession>
<protein>
    <submittedName>
        <fullName evidence="1">Uncharacterized protein</fullName>
    </submittedName>
</protein>
<evidence type="ECO:0000313" key="2">
    <source>
        <dbReference type="Proteomes" id="UP001190700"/>
    </source>
</evidence>
<gene>
    <name evidence="1" type="ORF">CYMTET_20079</name>
</gene>
<dbReference type="Proteomes" id="UP001190700">
    <property type="component" value="Unassembled WGS sequence"/>
</dbReference>
<name>A0AAE0G4R5_9CHLO</name>